<dbReference type="AlphaFoldDB" id="T0Y755"/>
<name>T0Y755_9ZZZZ</name>
<organism evidence="1">
    <name type="scientific">mine drainage metagenome</name>
    <dbReference type="NCBI Taxonomy" id="410659"/>
    <lineage>
        <taxon>unclassified sequences</taxon>
        <taxon>metagenomes</taxon>
        <taxon>ecological metagenomes</taxon>
    </lineage>
</organism>
<evidence type="ECO:0000313" key="1">
    <source>
        <dbReference type="EMBL" id="EQD27672.1"/>
    </source>
</evidence>
<gene>
    <name evidence="1" type="ORF">B2A_15146</name>
</gene>
<comment type="caution">
    <text evidence="1">The sequence shown here is derived from an EMBL/GenBank/DDBJ whole genome shotgun (WGS) entry which is preliminary data.</text>
</comment>
<sequence length="440" mass="50236">MPKSQLEWSVDWTEPITLAALTQRIYEEGLGRADLVALLEDRDRELCNELCGPWYHPRKESRYRRAGRKRRLLGTRFGKISVRVRRVRDATTGEVVTPLWRDVQLDEGKVYQPDVIALAEQFTERMTYRDAREELGKVVVGVPSPRTVNRRVIEDGNLLNEAIRQREMVTGSVIPDGTMLHAKNGKLHDVNITLAVQVGERPRLRCLTVGAEWKTHRETLARTSFQNVEGQSVPPTVVSDLERGVGETMTPEGGYWQPDHVHVVRYAGWSLWRDGLKYGPEKRAVLRTVSGLLRHLRHSVAFHLPRGEVAAVEHRIQQTTKEFRRLASRLLNSGYWRTASLLRRMSDQVTTFASLAVQGIAVPWNSNVVERLMGTVSKRTKHKWMSWTTQGSQGLLTLLVTRVVEPRTHEQFWRRKLYGRLSPLPNLGIEVTRLAEAAGS</sequence>
<accession>T0Y755</accession>
<reference evidence="1" key="2">
    <citation type="journal article" date="2014" name="ISME J.">
        <title>Microbial stratification in low pH oxic and suboxic macroscopic growths along an acid mine drainage.</title>
        <authorList>
            <person name="Mendez-Garcia C."/>
            <person name="Mesa V."/>
            <person name="Sprenger R.R."/>
            <person name="Richter M."/>
            <person name="Diez M.S."/>
            <person name="Solano J."/>
            <person name="Bargiela R."/>
            <person name="Golyshina O.V."/>
            <person name="Manteca A."/>
            <person name="Ramos J.L."/>
            <person name="Gallego J.R."/>
            <person name="Llorente I."/>
            <person name="Martins Dos Santos V.A."/>
            <person name="Jensen O.N."/>
            <person name="Pelaez A.I."/>
            <person name="Sanchez J."/>
            <person name="Ferrer M."/>
        </authorList>
    </citation>
    <scope>NUCLEOTIDE SEQUENCE</scope>
</reference>
<dbReference type="EMBL" id="AUZZ01011025">
    <property type="protein sequence ID" value="EQD27672.1"/>
    <property type="molecule type" value="Genomic_DNA"/>
</dbReference>
<protein>
    <submittedName>
        <fullName evidence="1">Transposase (ISH6)</fullName>
    </submittedName>
</protein>
<proteinExistence type="predicted"/>
<reference evidence="1" key="1">
    <citation type="submission" date="2013-08" db="EMBL/GenBank/DDBJ databases">
        <authorList>
            <person name="Mendez C."/>
            <person name="Richter M."/>
            <person name="Ferrer M."/>
            <person name="Sanchez J."/>
        </authorList>
    </citation>
    <scope>NUCLEOTIDE SEQUENCE</scope>
</reference>